<protein>
    <recommendedName>
        <fullName evidence="3">B30.2/SPRY domain-containing protein</fullName>
    </recommendedName>
</protein>
<reference evidence="4 5" key="1">
    <citation type="submission" date="2024-10" db="EMBL/GenBank/DDBJ databases">
        <authorList>
            <person name="Kim D."/>
        </authorList>
    </citation>
    <scope>NUCLEOTIDE SEQUENCE [LARGE SCALE GENOMIC DNA]</scope>
    <source>
        <strain evidence="4">BH-2024</strain>
    </source>
</reference>
<evidence type="ECO:0000256" key="2">
    <source>
        <dbReference type="SAM" id="MobiDB-lite"/>
    </source>
</evidence>
<dbReference type="CDD" id="cd12885">
    <property type="entry name" value="SPRY_RanBP_like"/>
    <property type="match status" value="1"/>
</dbReference>
<gene>
    <name evidence="4" type="ORF">niasHT_039037</name>
</gene>
<feature type="compositionally biased region" description="Basic and acidic residues" evidence="2">
    <location>
        <begin position="47"/>
        <end position="62"/>
    </location>
</feature>
<keyword evidence="5" id="KW-1185">Reference proteome</keyword>
<feature type="coiled-coil region" evidence="1">
    <location>
        <begin position="85"/>
        <end position="193"/>
    </location>
</feature>
<keyword evidence="1" id="KW-0175">Coiled coil</keyword>
<evidence type="ECO:0000313" key="5">
    <source>
        <dbReference type="Proteomes" id="UP001620626"/>
    </source>
</evidence>
<dbReference type="AlphaFoldDB" id="A0ABD2HU61"/>
<dbReference type="PROSITE" id="PS50188">
    <property type="entry name" value="B302_SPRY"/>
    <property type="match status" value="1"/>
</dbReference>
<sequence length="371" mass="42074">MSISNDSTNDCFTPAAAAADQQQVIGEVFSLDDCGQKEESAEQVGDEQLREEAKSKQNDDDDGILKSEKLEIELKVAKQMCAFTKMELEEKSLQAELKQKRLIEENIELKIKIDRMEKEKEKEQLEKNANANQCKELLERIAELEKQQKQQKEENEKKVFVFQNAQKTLSEKIKAMEKQMKKEQQNMLFLNIRQNCWDVKFCHNELEITGTDCLTVVNKQKQSKGWRTVFAEHPIPSEDHSSGIFYFEIGVEYLDGGVLIGFAAKQKPFLSVVSRAGTYAYRNNCYVYIDGSIDNSSIYGSSKNFSSEDIVGCGVNLATRQIIFTKNGRRLDVSNSLVSSFAVPLFPFISLYGFGDKIVANFGPKFLIPAN</sequence>
<evidence type="ECO:0000313" key="4">
    <source>
        <dbReference type="EMBL" id="KAL3070107.1"/>
    </source>
</evidence>
<feature type="domain" description="B30.2/SPRY" evidence="3">
    <location>
        <begin position="174"/>
        <end position="367"/>
    </location>
</feature>
<name>A0ABD2HU61_9BILA</name>
<dbReference type="Pfam" id="PF00622">
    <property type="entry name" value="SPRY"/>
    <property type="match status" value="1"/>
</dbReference>
<proteinExistence type="predicted"/>
<comment type="caution">
    <text evidence="4">The sequence shown here is derived from an EMBL/GenBank/DDBJ whole genome shotgun (WGS) entry which is preliminary data.</text>
</comment>
<evidence type="ECO:0000256" key="1">
    <source>
        <dbReference type="SAM" id="Coils"/>
    </source>
</evidence>
<dbReference type="InterPro" id="IPR043136">
    <property type="entry name" value="B30.2/SPRY_sf"/>
</dbReference>
<dbReference type="InterPro" id="IPR013320">
    <property type="entry name" value="ConA-like_dom_sf"/>
</dbReference>
<dbReference type="EMBL" id="JBICBT010001384">
    <property type="protein sequence ID" value="KAL3070107.1"/>
    <property type="molecule type" value="Genomic_DNA"/>
</dbReference>
<dbReference type="Gene3D" id="2.60.120.920">
    <property type="match status" value="1"/>
</dbReference>
<dbReference type="Proteomes" id="UP001620626">
    <property type="component" value="Unassembled WGS sequence"/>
</dbReference>
<organism evidence="4 5">
    <name type="scientific">Heterodera trifolii</name>
    <dbReference type="NCBI Taxonomy" id="157864"/>
    <lineage>
        <taxon>Eukaryota</taxon>
        <taxon>Metazoa</taxon>
        <taxon>Ecdysozoa</taxon>
        <taxon>Nematoda</taxon>
        <taxon>Chromadorea</taxon>
        <taxon>Rhabditida</taxon>
        <taxon>Tylenchina</taxon>
        <taxon>Tylenchomorpha</taxon>
        <taxon>Tylenchoidea</taxon>
        <taxon>Heteroderidae</taxon>
        <taxon>Heteroderinae</taxon>
        <taxon>Heterodera</taxon>
    </lineage>
</organism>
<accession>A0ABD2HU61</accession>
<feature type="region of interest" description="Disordered" evidence="2">
    <location>
        <begin position="35"/>
        <end position="62"/>
    </location>
</feature>
<dbReference type="InterPro" id="IPR003877">
    <property type="entry name" value="SPRY_dom"/>
</dbReference>
<dbReference type="SUPFAM" id="SSF49899">
    <property type="entry name" value="Concanavalin A-like lectins/glucanases"/>
    <property type="match status" value="1"/>
</dbReference>
<dbReference type="InterPro" id="IPR044736">
    <property type="entry name" value="Gid1/RanBPM/SPLA_SPRY"/>
</dbReference>
<evidence type="ECO:0000259" key="3">
    <source>
        <dbReference type="PROSITE" id="PS50188"/>
    </source>
</evidence>
<dbReference type="SMART" id="SM00449">
    <property type="entry name" value="SPRY"/>
    <property type="match status" value="1"/>
</dbReference>
<dbReference type="InterPro" id="IPR001870">
    <property type="entry name" value="B30.2/SPRY"/>
</dbReference>